<gene>
    <name evidence="3" type="ORF">BRAFLDRAFT_86378</name>
</gene>
<accession>C3YP19</accession>
<dbReference type="Gene3D" id="1.25.10.10">
    <property type="entry name" value="Leucine-rich Repeat Variant"/>
    <property type="match status" value="2"/>
</dbReference>
<dbReference type="InterPro" id="IPR011989">
    <property type="entry name" value="ARM-like"/>
</dbReference>
<dbReference type="Pfam" id="PF18770">
    <property type="entry name" value="Arm_vescicular"/>
    <property type="match status" value="1"/>
</dbReference>
<name>C3YP19_BRAFL</name>
<reference evidence="3" key="1">
    <citation type="journal article" date="2008" name="Nature">
        <title>The amphioxus genome and the evolution of the chordate karyotype.</title>
        <authorList>
            <consortium name="US DOE Joint Genome Institute (JGI-PGF)"/>
            <person name="Putnam N.H."/>
            <person name="Butts T."/>
            <person name="Ferrier D.E.K."/>
            <person name="Furlong R.F."/>
            <person name="Hellsten U."/>
            <person name="Kawashima T."/>
            <person name="Robinson-Rechavi M."/>
            <person name="Shoguchi E."/>
            <person name="Terry A."/>
            <person name="Yu J.-K."/>
            <person name="Benito-Gutierrez E.L."/>
            <person name="Dubchak I."/>
            <person name="Garcia-Fernandez J."/>
            <person name="Gibson-Brown J.J."/>
            <person name="Grigoriev I.V."/>
            <person name="Horton A.C."/>
            <person name="de Jong P.J."/>
            <person name="Jurka J."/>
            <person name="Kapitonov V.V."/>
            <person name="Kohara Y."/>
            <person name="Kuroki Y."/>
            <person name="Lindquist E."/>
            <person name="Lucas S."/>
            <person name="Osoegawa K."/>
            <person name="Pennacchio L.A."/>
            <person name="Salamov A.A."/>
            <person name="Satou Y."/>
            <person name="Sauka-Spengler T."/>
            <person name="Schmutz J."/>
            <person name="Shin-I T."/>
            <person name="Toyoda A."/>
            <person name="Bronner-Fraser M."/>
            <person name="Fujiyama A."/>
            <person name="Holland L.Z."/>
            <person name="Holland P.W.H."/>
            <person name="Satoh N."/>
            <person name="Rokhsar D.S."/>
        </authorList>
    </citation>
    <scope>NUCLEOTIDE SEQUENCE [LARGE SCALE GENOMIC DNA]</scope>
    <source>
        <strain evidence="3">S238N-H82</strain>
        <tissue evidence="3">Testes</tissue>
    </source>
</reference>
<dbReference type="STRING" id="7739.C3YP19"/>
<dbReference type="InterPro" id="IPR024095">
    <property type="entry name" value="Vesicle_P115"/>
</dbReference>
<organism>
    <name type="scientific">Branchiostoma floridae</name>
    <name type="common">Florida lancelet</name>
    <name type="synonym">Amphioxus</name>
    <dbReference type="NCBI Taxonomy" id="7739"/>
    <lineage>
        <taxon>Eukaryota</taxon>
        <taxon>Metazoa</taxon>
        <taxon>Chordata</taxon>
        <taxon>Cephalochordata</taxon>
        <taxon>Leptocardii</taxon>
        <taxon>Amphioxiformes</taxon>
        <taxon>Branchiostomatidae</taxon>
        <taxon>Branchiostoma</taxon>
    </lineage>
</organism>
<feature type="region of interest" description="Disordered" evidence="2">
    <location>
        <begin position="557"/>
        <end position="618"/>
    </location>
</feature>
<evidence type="ECO:0008006" key="4">
    <source>
        <dbReference type="Google" id="ProtNLM"/>
    </source>
</evidence>
<dbReference type="InParanoid" id="C3YP19"/>
<dbReference type="GO" id="GO:0048193">
    <property type="term" value="P:Golgi vesicle transport"/>
    <property type="evidence" value="ECO:0007669"/>
    <property type="project" value="InterPro"/>
</dbReference>
<dbReference type="InterPro" id="IPR016024">
    <property type="entry name" value="ARM-type_fold"/>
</dbReference>
<proteinExistence type="predicted"/>
<dbReference type="InterPro" id="IPR041209">
    <property type="entry name" value="P115_Arm_rpt"/>
</dbReference>
<feature type="compositionally biased region" description="Acidic residues" evidence="2">
    <location>
        <begin position="586"/>
        <end position="618"/>
    </location>
</feature>
<keyword evidence="1" id="KW-0175">Coiled coil</keyword>
<protein>
    <recommendedName>
        <fullName evidence="4">Vesicle tethering protein Uso1/P115-like head domain-containing protein</fullName>
    </recommendedName>
</protein>
<feature type="region of interest" description="Disordered" evidence="2">
    <location>
        <begin position="525"/>
        <end position="544"/>
    </location>
</feature>
<dbReference type="eggNOG" id="KOG0946">
    <property type="taxonomic scope" value="Eukaryota"/>
</dbReference>
<evidence type="ECO:0000256" key="2">
    <source>
        <dbReference type="SAM" id="MobiDB-lite"/>
    </source>
</evidence>
<feature type="compositionally biased region" description="Polar residues" evidence="2">
    <location>
        <begin position="559"/>
        <end position="572"/>
    </location>
</feature>
<evidence type="ECO:0000256" key="1">
    <source>
        <dbReference type="SAM" id="Coils"/>
    </source>
</evidence>
<dbReference type="EMBL" id="GG666537">
    <property type="protein sequence ID" value="EEN57910.1"/>
    <property type="molecule type" value="Genomic_DNA"/>
</dbReference>
<dbReference type="AlphaFoldDB" id="C3YP19"/>
<dbReference type="SUPFAM" id="SSF48371">
    <property type="entry name" value="ARM repeat"/>
    <property type="match status" value="1"/>
</dbReference>
<feature type="coiled-coil region" evidence="1">
    <location>
        <begin position="406"/>
        <end position="454"/>
    </location>
</feature>
<evidence type="ECO:0000313" key="3">
    <source>
        <dbReference type="EMBL" id="EEN57910.1"/>
    </source>
</evidence>
<dbReference type="PANTHER" id="PTHR10013">
    <property type="entry name" value="GENERAL VESICULAR TRANSPORT FACTOR P115"/>
    <property type="match status" value="1"/>
</dbReference>
<dbReference type="PANTHER" id="PTHR10013:SF0">
    <property type="entry name" value="GENERAL VESICULAR TRANSPORT FACTOR P115"/>
    <property type="match status" value="1"/>
</dbReference>
<sequence>MDILINVLETDRTDGEIVNYALDTMNNIMCNNPEDDDDEGQCKVAAVLEHSSKCCRGENKDIPQTNGEVRQEPEDLGGQFTEIFIKKLENVQLLLNFLEEYDFRVRWPTVKLMTTLLCNRCSQMQQIILNSPVGVSRLMDLISDAREVIRNDGLLLLIQLTKGNAAIQKIVAFENAFERLLEIIVEEGHSDGGIVVEDCLLLMMNLLKNNNSNQTLFKEGGLIQKLTPFFDITEASPGGGWSAQKVTNLHLMLKLVRTLVSPNNPTVSIAACQKVMNTCGLLEKLCMILMASGVPADILTEGGKLQTRLGLLILLCSWLSDCSIAVTHFLHNATNVPFVSFTNKQTNNVSGVIMKAVRPKTKEEEQAEQKTIEDHAGIVTQYKELIREQVAHLGTGNTPGYHTGIVTQYKELIREQDAELHSTKQELQEVKVKLSETEKQLQEQASMVQQLRDQYSLLKATKGREKCTSFSNCRTRGGAGEKCTRFYNCRTIEQLVRNALSFYNCRTIEQMKNDLTVAEAKAAVREAGEDGDAGSTEDSTRPLQERIEVLTREKEELRTQLSSQETQIQTFRTDNEALKSKLSAQMDDDDDDDGDLEDDEDYEDEEEEEEEDGDKGED</sequence>